<dbReference type="EMBL" id="JABWDY010036397">
    <property type="protein sequence ID" value="KAF5181250.1"/>
    <property type="molecule type" value="Genomic_DNA"/>
</dbReference>
<evidence type="ECO:0000256" key="1">
    <source>
        <dbReference type="SAM" id="MobiDB-lite"/>
    </source>
</evidence>
<feature type="compositionally biased region" description="Gly residues" evidence="1">
    <location>
        <begin position="67"/>
        <end position="77"/>
    </location>
</feature>
<comment type="caution">
    <text evidence="2">The sequence shown here is derived from an EMBL/GenBank/DDBJ whole genome shotgun (WGS) entry which is preliminary data.</text>
</comment>
<dbReference type="AlphaFoldDB" id="A0A7J6VAJ9"/>
<gene>
    <name evidence="2" type="ORF">FRX31_029162</name>
</gene>
<dbReference type="Proteomes" id="UP000554482">
    <property type="component" value="Unassembled WGS sequence"/>
</dbReference>
<evidence type="ECO:0000313" key="2">
    <source>
        <dbReference type="EMBL" id="KAF5181250.1"/>
    </source>
</evidence>
<sequence length="77" mass="7982">MAGDMLPLVLEEINSLPFEATPAVEGEVKQLDPVALDGCLSTGNGDIARIEGDRPNKPSIRSPGSEGTKGGPGTRHN</sequence>
<feature type="region of interest" description="Disordered" evidence="1">
    <location>
        <begin position="44"/>
        <end position="77"/>
    </location>
</feature>
<reference evidence="2 3" key="1">
    <citation type="submission" date="2020-06" db="EMBL/GenBank/DDBJ databases">
        <title>Transcriptomic and genomic resources for Thalictrum thalictroides and T. hernandezii: Facilitating candidate gene discovery in an emerging model plant lineage.</title>
        <authorList>
            <person name="Arias T."/>
            <person name="Riano-Pachon D.M."/>
            <person name="Di Stilio V.S."/>
        </authorList>
    </citation>
    <scope>NUCLEOTIDE SEQUENCE [LARGE SCALE GENOMIC DNA]</scope>
    <source>
        <strain evidence="3">cv. WT478/WT964</strain>
        <tissue evidence="2">Leaves</tissue>
    </source>
</reference>
<protein>
    <submittedName>
        <fullName evidence="2">Uncharacterized protein</fullName>
    </submittedName>
</protein>
<keyword evidence="3" id="KW-1185">Reference proteome</keyword>
<accession>A0A7J6VAJ9</accession>
<organism evidence="2 3">
    <name type="scientific">Thalictrum thalictroides</name>
    <name type="common">Rue-anemone</name>
    <name type="synonym">Anemone thalictroides</name>
    <dbReference type="NCBI Taxonomy" id="46969"/>
    <lineage>
        <taxon>Eukaryota</taxon>
        <taxon>Viridiplantae</taxon>
        <taxon>Streptophyta</taxon>
        <taxon>Embryophyta</taxon>
        <taxon>Tracheophyta</taxon>
        <taxon>Spermatophyta</taxon>
        <taxon>Magnoliopsida</taxon>
        <taxon>Ranunculales</taxon>
        <taxon>Ranunculaceae</taxon>
        <taxon>Thalictroideae</taxon>
        <taxon>Thalictrum</taxon>
    </lineage>
</organism>
<name>A0A7J6VAJ9_THATH</name>
<proteinExistence type="predicted"/>
<evidence type="ECO:0000313" key="3">
    <source>
        <dbReference type="Proteomes" id="UP000554482"/>
    </source>
</evidence>